<dbReference type="AlphaFoldDB" id="A0AA38KIQ8"/>
<evidence type="ECO:0000256" key="4">
    <source>
        <dbReference type="ARBA" id="ARBA00023289"/>
    </source>
</evidence>
<name>A0AA38KIQ8_TAXCH</name>
<feature type="non-terminal residue" evidence="7">
    <location>
        <position position="1"/>
    </location>
</feature>
<comment type="caution">
    <text evidence="7">The sequence shown here is derived from an EMBL/GenBank/DDBJ whole genome shotgun (WGS) entry which is preliminary data.</text>
</comment>
<evidence type="ECO:0000259" key="6">
    <source>
        <dbReference type="PROSITE" id="PS50846"/>
    </source>
</evidence>
<dbReference type="Proteomes" id="UP000824469">
    <property type="component" value="Unassembled WGS sequence"/>
</dbReference>
<protein>
    <recommendedName>
        <fullName evidence="6">HMA domain-containing protein</fullName>
    </recommendedName>
</protein>
<feature type="domain" description="HMA" evidence="6">
    <location>
        <begin position="1"/>
        <end position="66"/>
    </location>
</feature>
<dbReference type="PANTHER" id="PTHR45811:SF49">
    <property type="entry name" value="OS04G0667600 PROTEIN"/>
    <property type="match status" value="1"/>
</dbReference>
<reference evidence="7 8" key="1">
    <citation type="journal article" date="2021" name="Nat. Plants">
        <title>The Taxus genome provides insights into paclitaxel biosynthesis.</title>
        <authorList>
            <person name="Xiong X."/>
            <person name="Gou J."/>
            <person name="Liao Q."/>
            <person name="Li Y."/>
            <person name="Zhou Q."/>
            <person name="Bi G."/>
            <person name="Li C."/>
            <person name="Du R."/>
            <person name="Wang X."/>
            <person name="Sun T."/>
            <person name="Guo L."/>
            <person name="Liang H."/>
            <person name="Lu P."/>
            <person name="Wu Y."/>
            <person name="Zhang Z."/>
            <person name="Ro D.K."/>
            <person name="Shang Y."/>
            <person name="Huang S."/>
            <person name="Yan J."/>
        </authorList>
    </citation>
    <scope>NUCLEOTIDE SEQUENCE [LARGE SCALE GENOMIC DNA]</scope>
    <source>
        <tissue evidence="7">Leaf</tissue>
    </source>
</reference>
<dbReference type="PANTHER" id="PTHR45811">
    <property type="entry name" value="COPPER TRANSPORT PROTEIN FAMILY-RELATED"/>
    <property type="match status" value="1"/>
</dbReference>
<dbReference type="GO" id="GO:0046872">
    <property type="term" value="F:metal ion binding"/>
    <property type="evidence" value="ECO:0007669"/>
    <property type="project" value="UniProtKB-KW"/>
</dbReference>
<dbReference type="InterPro" id="IPR006121">
    <property type="entry name" value="HMA_dom"/>
</dbReference>
<evidence type="ECO:0000313" key="7">
    <source>
        <dbReference type="EMBL" id="KAH9306034.1"/>
    </source>
</evidence>
<accession>A0AA38KIQ8</accession>
<evidence type="ECO:0000256" key="1">
    <source>
        <dbReference type="ARBA" id="ARBA00022481"/>
    </source>
</evidence>
<dbReference type="PROSITE" id="PS50846">
    <property type="entry name" value="HMA_2"/>
    <property type="match status" value="1"/>
</dbReference>
<evidence type="ECO:0000256" key="2">
    <source>
        <dbReference type="ARBA" id="ARBA00022723"/>
    </source>
</evidence>
<gene>
    <name evidence="7" type="ORF">KI387_010438</name>
</gene>
<proteinExistence type="inferred from homology"/>
<comment type="similarity">
    <text evidence="5">Belongs to the HIPP family.</text>
</comment>
<dbReference type="Pfam" id="PF00403">
    <property type="entry name" value="HMA"/>
    <property type="match status" value="1"/>
</dbReference>
<evidence type="ECO:0000256" key="5">
    <source>
        <dbReference type="ARBA" id="ARBA00024045"/>
    </source>
</evidence>
<evidence type="ECO:0000256" key="3">
    <source>
        <dbReference type="ARBA" id="ARBA00023288"/>
    </source>
</evidence>
<keyword evidence="2" id="KW-0479">Metal-binding</keyword>
<evidence type="ECO:0000313" key="8">
    <source>
        <dbReference type="Proteomes" id="UP000824469"/>
    </source>
</evidence>
<keyword evidence="8" id="KW-1185">Reference proteome</keyword>
<dbReference type="SUPFAM" id="SSF55008">
    <property type="entry name" value="HMA, heavy metal-associated domain"/>
    <property type="match status" value="1"/>
</dbReference>
<dbReference type="InterPro" id="IPR036163">
    <property type="entry name" value="HMA_dom_sf"/>
</dbReference>
<dbReference type="EMBL" id="JAHRHJ020000008">
    <property type="protein sequence ID" value="KAH9306034.1"/>
    <property type="molecule type" value="Genomic_DNA"/>
</dbReference>
<feature type="non-terminal residue" evidence="7">
    <location>
        <position position="115"/>
    </location>
</feature>
<sequence length="115" mass="12626">KIVLRLAIEDDKRKRKALKAAAGVHGVDSVAVDMKEKRITVIGDVDPVYLTSKLKKKGFAELLVIVGPVTEEKNGGREKGGEENKAEVPKILYVPSSYHYEYSVVNDENPSACTI</sequence>
<dbReference type="Gene3D" id="3.30.70.100">
    <property type="match status" value="1"/>
</dbReference>
<dbReference type="InterPro" id="IPR051863">
    <property type="entry name" value="HIPP"/>
</dbReference>
<keyword evidence="1" id="KW-0488">Methylation</keyword>
<organism evidence="7 8">
    <name type="scientific">Taxus chinensis</name>
    <name type="common">Chinese yew</name>
    <name type="synonym">Taxus wallichiana var. chinensis</name>
    <dbReference type="NCBI Taxonomy" id="29808"/>
    <lineage>
        <taxon>Eukaryota</taxon>
        <taxon>Viridiplantae</taxon>
        <taxon>Streptophyta</taxon>
        <taxon>Embryophyta</taxon>
        <taxon>Tracheophyta</taxon>
        <taxon>Spermatophyta</taxon>
        <taxon>Pinopsida</taxon>
        <taxon>Pinidae</taxon>
        <taxon>Conifers II</taxon>
        <taxon>Cupressales</taxon>
        <taxon>Taxaceae</taxon>
        <taxon>Taxus</taxon>
    </lineage>
</organism>
<dbReference type="OMA" id="TMNDEKM"/>
<keyword evidence="3" id="KW-0449">Lipoprotein</keyword>
<keyword evidence="4" id="KW-0636">Prenylation</keyword>